<keyword evidence="4" id="KW-0175">Coiled coil</keyword>
<dbReference type="Proteomes" id="UP000199663">
    <property type="component" value="Unassembled WGS sequence"/>
</dbReference>
<organism evidence="6 7">
    <name type="scientific">Rhodonellum ikkaensis</name>
    <dbReference type="NCBI Taxonomy" id="336829"/>
    <lineage>
        <taxon>Bacteria</taxon>
        <taxon>Pseudomonadati</taxon>
        <taxon>Bacteroidota</taxon>
        <taxon>Cytophagia</taxon>
        <taxon>Cytophagales</taxon>
        <taxon>Cytophagaceae</taxon>
        <taxon>Rhodonellum</taxon>
    </lineage>
</organism>
<dbReference type="CDD" id="cd00082">
    <property type="entry name" value="HisKA"/>
    <property type="match status" value="1"/>
</dbReference>
<reference evidence="6 7" key="1">
    <citation type="submission" date="2016-10" db="EMBL/GenBank/DDBJ databases">
        <authorList>
            <person name="Varghese N."/>
            <person name="Submissions S."/>
        </authorList>
    </citation>
    <scope>NUCLEOTIDE SEQUENCE [LARGE SCALE GENOMIC DNA]</scope>
    <source>
        <strain evidence="6 7">DSM 17997</strain>
    </source>
</reference>
<gene>
    <name evidence="6" type="ORF">SAMN05444412_11289</name>
</gene>
<dbReference type="Gene3D" id="3.30.565.10">
    <property type="entry name" value="Histidine kinase-like ATPase, C-terminal domain"/>
    <property type="match status" value="1"/>
</dbReference>
<dbReference type="PROSITE" id="PS50109">
    <property type="entry name" value="HIS_KIN"/>
    <property type="match status" value="1"/>
</dbReference>
<dbReference type="InterPro" id="IPR011123">
    <property type="entry name" value="Y_Y_Y"/>
</dbReference>
<dbReference type="Gene3D" id="1.10.287.130">
    <property type="match status" value="1"/>
</dbReference>
<dbReference type="InterPro" id="IPR004358">
    <property type="entry name" value="Sig_transdc_His_kin-like_C"/>
</dbReference>
<dbReference type="Pfam" id="PF07494">
    <property type="entry name" value="Reg_prop"/>
    <property type="match status" value="8"/>
</dbReference>
<protein>
    <recommendedName>
        <fullName evidence="2">histidine kinase</fullName>
        <ecNumber evidence="2">2.7.13.3</ecNumber>
    </recommendedName>
</protein>
<name>A0A1H3SMY1_9BACT</name>
<dbReference type="SUPFAM" id="SSF47384">
    <property type="entry name" value="Homodimeric domain of signal transducing histidine kinase"/>
    <property type="match status" value="1"/>
</dbReference>
<comment type="caution">
    <text evidence="6">The sequence shown here is derived from an EMBL/GenBank/DDBJ whole genome shotgun (WGS) entry which is preliminary data.</text>
</comment>
<dbReference type="InterPro" id="IPR013783">
    <property type="entry name" value="Ig-like_fold"/>
</dbReference>
<feature type="domain" description="Histidine kinase" evidence="5">
    <location>
        <begin position="1027"/>
        <end position="1280"/>
    </location>
</feature>
<dbReference type="InterPro" id="IPR003661">
    <property type="entry name" value="HisK_dim/P_dom"/>
</dbReference>
<dbReference type="Pfam" id="PF07495">
    <property type="entry name" value="Y_Y_Y"/>
    <property type="match status" value="1"/>
</dbReference>
<dbReference type="PRINTS" id="PR00344">
    <property type="entry name" value="BCTRLSENSOR"/>
</dbReference>
<dbReference type="Gene3D" id="2.60.40.10">
    <property type="entry name" value="Immunoglobulins"/>
    <property type="match status" value="1"/>
</dbReference>
<comment type="catalytic activity">
    <reaction evidence="1">
        <text>ATP + protein L-histidine = ADP + protein N-phospho-L-histidine.</text>
        <dbReference type="EC" id="2.7.13.3"/>
    </reaction>
</comment>
<dbReference type="InterPro" id="IPR036097">
    <property type="entry name" value="HisK_dim/P_sf"/>
</dbReference>
<keyword evidence="7" id="KW-1185">Reference proteome</keyword>
<dbReference type="SMART" id="SM00387">
    <property type="entry name" value="HATPase_c"/>
    <property type="match status" value="1"/>
</dbReference>
<dbReference type="PANTHER" id="PTHR43547">
    <property type="entry name" value="TWO-COMPONENT HISTIDINE KINASE"/>
    <property type="match status" value="1"/>
</dbReference>
<evidence type="ECO:0000256" key="1">
    <source>
        <dbReference type="ARBA" id="ARBA00000085"/>
    </source>
</evidence>
<evidence type="ECO:0000313" key="7">
    <source>
        <dbReference type="Proteomes" id="UP000199663"/>
    </source>
</evidence>
<dbReference type="SMART" id="SM00388">
    <property type="entry name" value="HisKA"/>
    <property type="match status" value="1"/>
</dbReference>
<dbReference type="InterPro" id="IPR015943">
    <property type="entry name" value="WD40/YVTN_repeat-like_dom_sf"/>
</dbReference>
<evidence type="ECO:0000256" key="4">
    <source>
        <dbReference type="SAM" id="Coils"/>
    </source>
</evidence>
<sequence>MGFNLKEMLAEKKAIGFPTKVDVNKFNHSTLGFISFLIFLGACQEIDKKADDRNQNHDHQISVSLPKITFLDSLTDSLQAHKTWLKDFSQPKNRLVPQNQQEEYTYIDDENQTRTISFPQTLQRPFLKNEKGEAILDPEGNLYYLGDGGISHFTTFTTDDGLGLDNITSSLLDRFGNLWFGTWGGGISKFDGVSFTNFTTAHGLSNNLVHCLTEDAAGNLWIGTDGGGVSIYDGHSFTNKTKDHGLANDVVYGLTTDRNGNIWIAAGDGGASKFDGEHFTSYNQENGLPGNSIIKIAEDSNGFIWFGTGNNGISRFDGKAFMNFNTEDGLAGNAINCITKDKAGNLWFGTKGGGVSKYQESADLTGKGTFTNFNTADGLGHDDVWDIEEDLRGNLWFATDGAGVSKFDGKKFINYTTAQGLPINVVYSISIDGAGNPWFGTAGGGLALYKGAAFTNFTVDLGLAKNSVYGIIEDNNGNLWFGTDGGGVSKYDGKSFTNFTTEQGFPHPLVISGVKDKKGQLWFGTGGGGIALYKESPDAGKRASFTTFNSKNGLKNDIIYAIKEDRFGNLWLGTDGAGLIKFDWNILPVEQAGFTAFTTDQGLASNAVYSILEDRKGNLWVGTGGGGVSKFDGKSFTNFTTAQGLSNNIVWSILEDKVGNLWFATQGGGVSRFDGQSFSTFTKREGLVDDTVYDLLEDEVGNIFIGTNRGFTVVPGQVAALPFEEMRGSLEYYNTANGYPVKDVNKGIYLDSQGNLWAGNGSDKTGLVKFNYPALKKKIKKPSIKIKNISLYEKPISWISLQRSFDEEETVDSLKTLAYITDEVRVFGRVLSAEERKSQLNEFSKIQFSEIKRFETFPEKLKLPYSQNQITIDFGTDELVRPNLMEYRYILEGYKKSWSPVTKNSSATFGNIREGDYVFKVIARYTGPAESAGKEWSEEAVYRFSVLPPGHRTWWAYLIYCAILLVGIKRVHVFQKSKTIRRERDRIQQKELEQAKEIEKAYMELQKTQAQLVQQEKLASLGQLTAGIAHEIKNPLNFVNNFSEVSIELIEEAKEERSKCPEARDETLVDEIMEDIKSNLQKIHEHGSRANGIVTSMLQHSRGGSGKKEPTDLNALVKEYTNLSYHGMRAGKNPIYVDIALDFDPKITRVLLIKEDFTRVVINLCNNAFDAMKEKFKRDDVRSTKYDDGAVLDEIYVPKLAVRTGLENRKILISFEDNGPGIPDEIKDKILQPFFTTKKGTEGTGLGLSITNDIIKAHGGELKVRSEVGKGTKFIIQLPA</sequence>
<evidence type="ECO:0000313" key="6">
    <source>
        <dbReference type="EMBL" id="SDZ39077.1"/>
    </source>
</evidence>
<evidence type="ECO:0000256" key="3">
    <source>
        <dbReference type="ARBA" id="ARBA00022553"/>
    </source>
</evidence>
<dbReference type="InterPro" id="IPR011110">
    <property type="entry name" value="Reg_prop"/>
</dbReference>
<dbReference type="Pfam" id="PF00512">
    <property type="entry name" value="HisKA"/>
    <property type="match status" value="1"/>
</dbReference>
<dbReference type="SUPFAM" id="SSF63829">
    <property type="entry name" value="Calcium-dependent phosphotriesterase"/>
    <property type="match status" value="4"/>
</dbReference>
<dbReference type="InterPro" id="IPR036890">
    <property type="entry name" value="HATPase_C_sf"/>
</dbReference>
<dbReference type="EC" id="2.7.13.3" evidence="2"/>
<evidence type="ECO:0000259" key="5">
    <source>
        <dbReference type="PROSITE" id="PS50109"/>
    </source>
</evidence>
<evidence type="ECO:0000256" key="2">
    <source>
        <dbReference type="ARBA" id="ARBA00012438"/>
    </source>
</evidence>
<dbReference type="SUPFAM" id="SSF55874">
    <property type="entry name" value="ATPase domain of HSP90 chaperone/DNA topoisomerase II/histidine kinase"/>
    <property type="match status" value="1"/>
</dbReference>
<dbReference type="InterPro" id="IPR005467">
    <property type="entry name" value="His_kinase_dom"/>
</dbReference>
<dbReference type="Pfam" id="PF02518">
    <property type="entry name" value="HATPase_c"/>
    <property type="match status" value="1"/>
</dbReference>
<accession>A0A1H3SMY1</accession>
<dbReference type="EMBL" id="FNQC01000012">
    <property type="protein sequence ID" value="SDZ39077.1"/>
    <property type="molecule type" value="Genomic_DNA"/>
</dbReference>
<feature type="coiled-coil region" evidence="4">
    <location>
        <begin position="988"/>
        <end position="1018"/>
    </location>
</feature>
<dbReference type="PANTHER" id="PTHR43547:SF2">
    <property type="entry name" value="HYBRID SIGNAL TRANSDUCTION HISTIDINE KINASE C"/>
    <property type="match status" value="1"/>
</dbReference>
<dbReference type="InterPro" id="IPR003594">
    <property type="entry name" value="HATPase_dom"/>
</dbReference>
<dbReference type="Gene3D" id="2.130.10.10">
    <property type="entry name" value="YVTN repeat-like/Quinoprotein amine dehydrogenase"/>
    <property type="match status" value="6"/>
</dbReference>
<keyword evidence="3" id="KW-0597">Phosphoprotein</keyword>
<proteinExistence type="predicted"/>